<comment type="caution">
    <text evidence="2">The sequence shown here is derived from an EMBL/GenBank/DDBJ whole genome shotgun (WGS) entry which is preliminary data.</text>
</comment>
<feature type="compositionally biased region" description="Low complexity" evidence="1">
    <location>
        <begin position="119"/>
        <end position="131"/>
    </location>
</feature>
<gene>
    <name evidence="2" type="ORF">DFP97_13415</name>
</gene>
<reference evidence="2 3" key="1">
    <citation type="submission" date="2018-07" db="EMBL/GenBank/DDBJ databases">
        <title>Genomic Encyclopedia of Type Strains, Phase III (KMG-III): the genomes of soil and plant-associated and newly described type strains.</title>
        <authorList>
            <person name="Whitman W."/>
        </authorList>
    </citation>
    <scope>NUCLEOTIDE SEQUENCE [LARGE SCALE GENOMIC DNA]</scope>
    <source>
        <strain evidence="2 3">CECT 7506</strain>
    </source>
</reference>
<accession>A0A368VHE4</accession>
<dbReference type="Proteomes" id="UP000252415">
    <property type="component" value="Unassembled WGS sequence"/>
</dbReference>
<sequence>MEMNVQDPDSIKTVAKQLIEEYPDLNVLFYNAGIMLPDNAADVMDEDVGFDCLDKLAWANPYDVCVNRAFKVQRRSGYHQHDFDTWIRAASDDRWIFGDESSTPFLHACLRHFGKSTGNGSTRGSNGSDGSQQSVRDSAYAIY</sequence>
<dbReference type="EMBL" id="QPJD01000034">
    <property type="protein sequence ID" value="RCW40539.1"/>
    <property type="molecule type" value="Genomic_DNA"/>
</dbReference>
<evidence type="ECO:0000313" key="3">
    <source>
        <dbReference type="Proteomes" id="UP000252415"/>
    </source>
</evidence>
<dbReference type="Gene3D" id="3.40.50.720">
    <property type="entry name" value="NAD(P)-binding Rossmann-like Domain"/>
    <property type="match status" value="1"/>
</dbReference>
<proteinExistence type="predicted"/>
<protein>
    <submittedName>
        <fullName evidence="2">Uncharacterized protein</fullName>
    </submittedName>
</protein>
<dbReference type="AlphaFoldDB" id="A0A368VHE4"/>
<keyword evidence="3" id="KW-1185">Reference proteome</keyword>
<dbReference type="InterPro" id="IPR036291">
    <property type="entry name" value="NAD(P)-bd_dom_sf"/>
</dbReference>
<dbReference type="SUPFAM" id="SSF51735">
    <property type="entry name" value="NAD(P)-binding Rossmann-fold domains"/>
    <property type="match status" value="1"/>
</dbReference>
<feature type="region of interest" description="Disordered" evidence="1">
    <location>
        <begin position="119"/>
        <end position="143"/>
    </location>
</feature>
<name>A0A368VHE4_9BACL</name>
<evidence type="ECO:0000256" key="1">
    <source>
        <dbReference type="SAM" id="MobiDB-lite"/>
    </source>
</evidence>
<organism evidence="2 3">
    <name type="scientific">Paenibacillus prosopidis</name>
    <dbReference type="NCBI Taxonomy" id="630520"/>
    <lineage>
        <taxon>Bacteria</taxon>
        <taxon>Bacillati</taxon>
        <taxon>Bacillota</taxon>
        <taxon>Bacilli</taxon>
        <taxon>Bacillales</taxon>
        <taxon>Paenibacillaceae</taxon>
        <taxon>Paenibacillus</taxon>
    </lineage>
</organism>
<evidence type="ECO:0000313" key="2">
    <source>
        <dbReference type="EMBL" id="RCW40539.1"/>
    </source>
</evidence>